<evidence type="ECO:0000256" key="3">
    <source>
        <dbReference type="ARBA" id="ARBA00022982"/>
    </source>
</evidence>
<keyword evidence="9" id="KW-1185">Reference proteome</keyword>
<dbReference type="Proteomes" id="UP001368654">
    <property type="component" value="Unassembled WGS sequence"/>
</dbReference>
<comment type="similarity">
    <text evidence="1">Belongs to the thioredoxin family.</text>
</comment>
<dbReference type="PRINTS" id="PR00421">
    <property type="entry name" value="THIOREDOXIN"/>
</dbReference>
<dbReference type="NCBIfam" id="TIGR01068">
    <property type="entry name" value="thioredoxin"/>
    <property type="match status" value="1"/>
</dbReference>
<accession>A0ABU8LTP4</accession>
<dbReference type="Gene3D" id="3.40.30.10">
    <property type="entry name" value="Glutaredoxin"/>
    <property type="match status" value="1"/>
</dbReference>
<dbReference type="InterPro" id="IPR036249">
    <property type="entry name" value="Thioredoxin-like_sf"/>
</dbReference>
<reference evidence="8 9" key="1">
    <citation type="submission" date="2024-02" db="EMBL/GenBank/DDBJ databases">
        <authorList>
            <person name="Saticioglu I.B."/>
        </authorList>
    </citation>
    <scope>NUCLEOTIDE SEQUENCE [LARGE SCALE GENOMIC DNA]</scope>
    <source>
        <strain evidence="8 9">Mu-86</strain>
    </source>
</reference>
<dbReference type="Pfam" id="PF00085">
    <property type="entry name" value="Thioredoxin"/>
    <property type="match status" value="1"/>
</dbReference>
<evidence type="ECO:0000259" key="7">
    <source>
        <dbReference type="PROSITE" id="PS51352"/>
    </source>
</evidence>
<dbReference type="EMBL" id="JBBDGL010000002">
    <property type="protein sequence ID" value="MEJ1155243.1"/>
    <property type="molecule type" value="Genomic_DNA"/>
</dbReference>
<keyword evidence="2" id="KW-0813">Transport</keyword>
<organism evidence="8 9">
    <name type="scientific">Microbacterium marmarense</name>
    <dbReference type="NCBI Taxonomy" id="3122051"/>
    <lineage>
        <taxon>Bacteria</taxon>
        <taxon>Bacillati</taxon>
        <taxon>Actinomycetota</taxon>
        <taxon>Actinomycetes</taxon>
        <taxon>Micrococcales</taxon>
        <taxon>Microbacteriaceae</taxon>
        <taxon>Microbacterium</taxon>
    </lineage>
</organism>
<comment type="caution">
    <text evidence="8">The sequence shown here is derived from an EMBL/GenBank/DDBJ whole genome shotgun (WGS) entry which is preliminary data.</text>
</comment>
<name>A0ABU8LTP4_9MICO</name>
<dbReference type="InterPro" id="IPR013766">
    <property type="entry name" value="Thioredoxin_domain"/>
</dbReference>
<dbReference type="PANTHER" id="PTHR45663">
    <property type="entry name" value="GEO12009P1"/>
    <property type="match status" value="1"/>
</dbReference>
<dbReference type="CDD" id="cd02947">
    <property type="entry name" value="TRX_family"/>
    <property type="match status" value="1"/>
</dbReference>
<dbReference type="PROSITE" id="PS00194">
    <property type="entry name" value="THIOREDOXIN_1"/>
    <property type="match status" value="1"/>
</dbReference>
<keyword evidence="5" id="KW-0676">Redox-active center</keyword>
<evidence type="ECO:0000256" key="2">
    <source>
        <dbReference type="ARBA" id="ARBA00022448"/>
    </source>
</evidence>
<evidence type="ECO:0000256" key="1">
    <source>
        <dbReference type="ARBA" id="ARBA00008987"/>
    </source>
</evidence>
<evidence type="ECO:0000256" key="6">
    <source>
        <dbReference type="NCBIfam" id="TIGR01068"/>
    </source>
</evidence>
<dbReference type="SUPFAM" id="SSF52833">
    <property type="entry name" value="Thioredoxin-like"/>
    <property type="match status" value="1"/>
</dbReference>
<evidence type="ECO:0000313" key="8">
    <source>
        <dbReference type="EMBL" id="MEJ1155243.1"/>
    </source>
</evidence>
<gene>
    <name evidence="8" type="primary">trxA</name>
    <name evidence="8" type="ORF">WDU96_06475</name>
</gene>
<protein>
    <recommendedName>
        <fullName evidence="6">Thioredoxin</fullName>
    </recommendedName>
</protein>
<proteinExistence type="inferred from homology"/>
<keyword evidence="3" id="KW-0249">Electron transport</keyword>
<dbReference type="InterPro" id="IPR005746">
    <property type="entry name" value="Thioredoxin"/>
</dbReference>
<dbReference type="PROSITE" id="PS51352">
    <property type="entry name" value="THIOREDOXIN_2"/>
    <property type="match status" value="1"/>
</dbReference>
<feature type="domain" description="Thioredoxin" evidence="7">
    <location>
        <begin position="1"/>
        <end position="105"/>
    </location>
</feature>
<sequence>MATTNLTQHSFDEVVKSDDIVFIDFWAAWCGPCRSFAPVYERASEQNPDLVFGKVDTEAETQLASEFRISSIPTLMVFREGVLLFSQPGALGPAQLDQLIDGARALDMDDVRKQIAERTSQSPDSSATV</sequence>
<keyword evidence="4" id="KW-1015">Disulfide bond</keyword>
<evidence type="ECO:0000256" key="5">
    <source>
        <dbReference type="ARBA" id="ARBA00023284"/>
    </source>
</evidence>
<evidence type="ECO:0000313" key="9">
    <source>
        <dbReference type="Proteomes" id="UP001368654"/>
    </source>
</evidence>
<dbReference type="PANTHER" id="PTHR45663:SF40">
    <property type="entry name" value="THIOREDOXIN 2"/>
    <property type="match status" value="1"/>
</dbReference>
<dbReference type="RefSeq" id="WP_337337692.1">
    <property type="nucleotide sequence ID" value="NZ_JBBDGL010000002.1"/>
</dbReference>
<dbReference type="InterPro" id="IPR017937">
    <property type="entry name" value="Thioredoxin_CS"/>
</dbReference>
<evidence type="ECO:0000256" key="4">
    <source>
        <dbReference type="ARBA" id="ARBA00023157"/>
    </source>
</evidence>